<evidence type="ECO:0000259" key="2">
    <source>
        <dbReference type="Pfam" id="PF04471"/>
    </source>
</evidence>
<name>A0ABP8L7P3_9BURK</name>
<dbReference type="InterPro" id="IPR007560">
    <property type="entry name" value="Restrct_endonuc_IV_Mrr"/>
</dbReference>
<dbReference type="Proteomes" id="UP001501788">
    <property type="component" value="Unassembled WGS sequence"/>
</dbReference>
<evidence type="ECO:0000313" key="3">
    <source>
        <dbReference type="EMBL" id="GAA4423126.1"/>
    </source>
</evidence>
<reference evidence="4" key="1">
    <citation type="journal article" date="2019" name="Int. J. Syst. Evol. Microbiol.">
        <title>The Global Catalogue of Microorganisms (GCM) 10K type strain sequencing project: providing services to taxonomists for standard genome sequencing and annotation.</title>
        <authorList>
            <consortium name="The Broad Institute Genomics Platform"/>
            <consortium name="The Broad Institute Genome Sequencing Center for Infectious Disease"/>
            <person name="Wu L."/>
            <person name="Ma J."/>
        </authorList>
    </citation>
    <scope>NUCLEOTIDE SEQUENCE [LARGE SCALE GENOMIC DNA]</scope>
    <source>
        <strain evidence="4">JCM 31890</strain>
    </source>
</reference>
<dbReference type="EMBL" id="BAABEX010000009">
    <property type="protein sequence ID" value="GAA4423126.1"/>
    <property type="molecule type" value="Genomic_DNA"/>
</dbReference>
<feature type="domain" description="Restriction endonuclease type IV Mrr" evidence="2">
    <location>
        <begin position="89"/>
        <end position="186"/>
    </location>
</feature>
<keyword evidence="1" id="KW-0812">Transmembrane</keyword>
<dbReference type="Pfam" id="PF04471">
    <property type="entry name" value="Mrr_cat"/>
    <property type="match status" value="1"/>
</dbReference>
<accession>A0ABP8L7P3</accession>
<comment type="caution">
    <text evidence="3">The sequence shown here is derived from an EMBL/GenBank/DDBJ whole genome shotgun (WGS) entry which is preliminary data.</text>
</comment>
<organism evidence="3 4">
    <name type="scientific">Acidovorax lacteus</name>
    <dbReference type="NCBI Taxonomy" id="1924988"/>
    <lineage>
        <taxon>Bacteria</taxon>
        <taxon>Pseudomonadati</taxon>
        <taxon>Pseudomonadota</taxon>
        <taxon>Betaproteobacteria</taxon>
        <taxon>Burkholderiales</taxon>
        <taxon>Comamonadaceae</taxon>
        <taxon>Acidovorax</taxon>
    </lineage>
</organism>
<sequence>MKFKPAPNSLFAILLRSPWWVSFAVVGAIVALSFALLRTDFAIVGALTSLPFVVIGCMAAWRQWRQPSAAKVAEALAGLAALPSRAASERLQRTWERGGYSVQALGSNAADWRLERNGRITLVSARRWKAATHGVEPLRELHAAIQREGADSGLYLAGNGTLSDSARIFARDHGITVLDGNAIGALLIASR</sequence>
<keyword evidence="1" id="KW-0472">Membrane</keyword>
<evidence type="ECO:0000256" key="1">
    <source>
        <dbReference type="SAM" id="Phobius"/>
    </source>
</evidence>
<protein>
    <submittedName>
        <fullName evidence="3">Restriction endonuclease</fullName>
    </submittedName>
</protein>
<feature type="transmembrane region" description="Helical" evidence="1">
    <location>
        <begin position="12"/>
        <end position="35"/>
    </location>
</feature>
<keyword evidence="4" id="KW-1185">Reference proteome</keyword>
<feature type="transmembrane region" description="Helical" evidence="1">
    <location>
        <begin position="41"/>
        <end position="61"/>
    </location>
</feature>
<dbReference type="InterPro" id="IPR011335">
    <property type="entry name" value="Restrct_endonuc-II-like"/>
</dbReference>
<keyword evidence="3" id="KW-0378">Hydrolase</keyword>
<dbReference type="SUPFAM" id="SSF52980">
    <property type="entry name" value="Restriction endonuclease-like"/>
    <property type="match status" value="1"/>
</dbReference>
<keyword evidence="1" id="KW-1133">Transmembrane helix</keyword>
<evidence type="ECO:0000313" key="4">
    <source>
        <dbReference type="Proteomes" id="UP001501788"/>
    </source>
</evidence>
<dbReference type="RefSeq" id="WP_345062816.1">
    <property type="nucleotide sequence ID" value="NZ_BAABEX010000009.1"/>
</dbReference>
<proteinExistence type="predicted"/>
<keyword evidence="3" id="KW-0255">Endonuclease</keyword>
<gene>
    <name evidence="3" type="ORF">GCM10023090_14970</name>
</gene>
<dbReference type="GO" id="GO:0004519">
    <property type="term" value="F:endonuclease activity"/>
    <property type="evidence" value="ECO:0007669"/>
    <property type="project" value="UniProtKB-KW"/>
</dbReference>
<keyword evidence="3" id="KW-0540">Nuclease</keyword>